<protein>
    <submittedName>
        <fullName evidence="2">Peptidase M23</fullName>
    </submittedName>
</protein>
<sequence>MRVFYSISLLWIFAAAFSGLTSTQGTIYIRNLAHTDPEIKKMRAEVTDNLRAVADGSRPEIKWRRYRLTGKDTFFKVMARTVLDHDTISSVNRLASLWDLNAGAEWLLPNVRGIAVYGDRAKVAKKFNRDASEILPIPGHENFYFVTGLHFDETEKEYFNLKTFIHPVEGRITSGFGVRKDPFTEKHKFHKGIDIACSIGTRVVASAEGTVVFAGTKKGYGKTVILEHRNGYRTLYGHLSKIQVKNGDKVKQGARIALSGMTGRSTGPHLHFEVRRRGQPERPNFHLARL</sequence>
<dbReference type="RefSeq" id="WP_014803548.1">
    <property type="nucleotide sequence ID" value="NC_018020.1"/>
</dbReference>
<dbReference type="Gene3D" id="2.70.70.10">
    <property type="entry name" value="Glucose Permease (Domain IIA)"/>
    <property type="match status" value="1"/>
</dbReference>
<dbReference type="GO" id="GO:0004222">
    <property type="term" value="F:metalloendopeptidase activity"/>
    <property type="evidence" value="ECO:0007669"/>
    <property type="project" value="TreeGrafter"/>
</dbReference>
<dbReference type="Proteomes" id="UP000006048">
    <property type="component" value="Chromosome"/>
</dbReference>
<dbReference type="CDD" id="cd12797">
    <property type="entry name" value="M23_peptidase"/>
    <property type="match status" value="1"/>
</dbReference>
<dbReference type="PANTHER" id="PTHR21666:SF290">
    <property type="entry name" value="PEPTIDASE M23 DOMAIN PROTEIN"/>
    <property type="match status" value="1"/>
</dbReference>
<keyword evidence="3" id="KW-1185">Reference proteome</keyword>
<dbReference type="PANTHER" id="PTHR21666">
    <property type="entry name" value="PEPTIDASE-RELATED"/>
    <property type="match status" value="1"/>
</dbReference>
<dbReference type="SUPFAM" id="SSF51261">
    <property type="entry name" value="Duplicated hybrid motif"/>
    <property type="match status" value="1"/>
</dbReference>
<dbReference type="HOGENOM" id="CLU_029425_7_2_12"/>
<dbReference type="InterPro" id="IPR016047">
    <property type="entry name" value="M23ase_b-sheet_dom"/>
</dbReference>
<evidence type="ECO:0000313" key="2">
    <source>
        <dbReference type="EMBL" id="AFM13042.1"/>
    </source>
</evidence>
<dbReference type="InterPro" id="IPR011055">
    <property type="entry name" value="Dup_hybrid_motif"/>
</dbReference>
<dbReference type="KEGG" id="tpx:Turpa_2400"/>
<gene>
    <name evidence="2" type="ordered locus">Turpa_2400</name>
</gene>
<evidence type="ECO:0000313" key="3">
    <source>
        <dbReference type="Proteomes" id="UP000006048"/>
    </source>
</evidence>
<feature type="domain" description="M23ase beta-sheet core" evidence="1">
    <location>
        <begin position="188"/>
        <end position="282"/>
    </location>
</feature>
<proteinExistence type="predicted"/>
<organism evidence="2 3">
    <name type="scientific">Turneriella parva (strain ATCC BAA-1111 / DSM 21527 / NCTC 11395 / H)</name>
    <name type="common">Leptospira parva</name>
    <dbReference type="NCBI Taxonomy" id="869212"/>
    <lineage>
        <taxon>Bacteria</taxon>
        <taxon>Pseudomonadati</taxon>
        <taxon>Spirochaetota</taxon>
        <taxon>Spirochaetia</taxon>
        <taxon>Leptospirales</taxon>
        <taxon>Leptospiraceae</taxon>
        <taxon>Turneriella</taxon>
    </lineage>
</organism>
<dbReference type="OrthoDB" id="305469at2"/>
<dbReference type="PATRIC" id="fig|869212.3.peg.2415"/>
<evidence type="ECO:0000259" key="1">
    <source>
        <dbReference type="Pfam" id="PF01551"/>
    </source>
</evidence>
<dbReference type="InterPro" id="IPR050570">
    <property type="entry name" value="Cell_wall_metabolism_enzyme"/>
</dbReference>
<dbReference type="Pfam" id="PF01551">
    <property type="entry name" value="Peptidase_M23"/>
    <property type="match status" value="1"/>
</dbReference>
<dbReference type="MEROPS" id="M23.014"/>
<dbReference type="FunFam" id="2.70.70.10:FF:000006">
    <property type="entry name" value="M23 family peptidase"/>
    <property type="match status" value="1"/>
</dbReference>
<dbReference type="AlphaFoldDB" id="I4B6Y5"/>
<name>I4B6Y5_TURPD</name>
<accession>I4B6Y5</accession>
<dbReference type="EMBL" id="CP002959">
    <property type="protein sequence ID" value="AFM13042.1"/>
    <property type="molecule type" value="Genomic_DNA"/>
</dbReference>
<dbReference type="STRING" id="869212.Turpa_2400"/>
<reference evidence="2 3" key="1">
    <citation type="submission" date="2012-06" db="EMBL/GenBank/DDBJ databases">
        <title>The complete chromosome of genome of Turneriella parva DSM 21527.</title>
        <authorList>
            <consortium name="US DOE Joint Genome Institute (JGI-PGF)"/>
            <person name="Lucas S."/>
            <person name="Han J."/>
            <person name="Lapidus A."/>
            <person name="Bruce D."/>
            <person name="Goodwin L."/>
            <person name="Pitluck S."/>
            <person name="Peters L."/>
            <person name="Kyrpides N."/>
            <person name="Mavromatis K."/>
            <person name="Ivanova N."/>
            <person name="Mikhailova N."/>
            <person name="Chertkov O."/>
            <person name="Detter J.C."/>
            <person name="Tapia R."/>
            <person name="Han C."/>
            <person name="Land M."/>
            <person name="Hauser L."/>
            <person name="Markowitz V."/>
            <person name="Cheng J.-F."/>
            <person name="Hugenholtz P."/>
            <person name="Woyke T."/>
            <person name="Wu D."/>
            <person name="Gronow S."/>
            <person name="Wellnitz S."/>
            <person name="Brambilla E."/>
            <person name="Klenk H.-P."/>
            <person name="Eisen J.A."/>
        </authorList>
    </citation>
    <scope>NUCLEOTIDE SEQUENCE [LARGE SCALE GENOMIC DNA]</scope>
    <source>
        <strain evidence="3">ATCC BAA-1111 / DSM 21527 / NCTC 11395 / H</strain>
    </source>
</reference>